<dbReference type="PANTHER" id="PTHR34115:SF5">
    <property type="entry name" value="PROTEIN, PUTATIVE-RELATED"/>
    <property type="match status" value="1"/>
</dbReference>
<dbReference type="InterPro" id="IPR053258">
    <property type="entry name" value="Ca-permeable_cation_channel"/>
</dbReference>
<protein>
    <submittedName>
        <fullName evidence="2">Uncharacterized protein</fullName>
    </submittedName>
</protein>
<dbReference type="AlphaFoldDB" id="A0A5J4ZYR2"/>
<evidence type="ECO:0000313" key="2">
    <source>
        <dbReference type="EMBL" id="KAA8522201.1"/>
    </source>
</evidence>
<dbReference type="Proteomes" id="UP000325577">
    <property type="component" value="Linkage Group LG5"/>
</dbReference>
<organism evidence="2 3">
    <name type="scientific">Nyssa sinensis</name>
    <dbReference type="NCBI Taxonomy" id="561372"/>
    <lineage>
        <taxon>Eukaryota</taxon>
        <taxon>Viridiplantae</taxon>
        <taxon>Streptophyta</taxon>
        <taxon>Embryophyta</taxon>
        <taxon>Tracheophyta</taxon>
        <taxon>Spermatophyta</taxon>
        <taxon>Magnoliopsida</taxon>
        <taxon>eudicotyledons</taxon>
        <taxon>Gunneridae</taxon>
        <taxon>Pentapetalae</taxon>
        <taxon>asterids</taxon>
        <taxon>Cornales</taxon>
        <taxon>Nyssaceae</taxon>
        <taxon>Nyssa</taxon>
    </lineage>
</organism>
<evidence type="ECO:0000313" key="3">
    <source>
        <dbReference type="Proteomes" id="UP000325577"/>
    </source>
</evidence>
<accession>A0A5J4ZYR2</accession>
<dbReference type="EMBL" id="CM018048">
    <property type="protein sequence ID" value="KAA8522201.1"/>
    <property type="molecule type" value="Genomic_DNA"/>
</dbReference>
<dbReference type="PANTHER" id="PTHR34115">
    <property type="entry name" value="PROTEIN, PUTATIVE-RELATED"/>
    <property type="match status" value="1"/>
</dbReference>
<feature type="transmembrane region" description="Helical" evidence="1">
    <location>
        <begin position="148"/>
        <end position="166"/>
    </location>
</feature>
<evidence type="ECO:0000256" key="1">
    <source>
        <dbReference type="SAM" id="Phobius"/>
    </source>
</evidence>
<dbReference type="OrthoDB" id="1730662at2759"/>
<keyword evidence="3" id="KW-1185">Reference proteome</keyword>
<proteinExistence type="predicted"/>
<keyword evidence="1" id="KW-1133">Transmembrane helix</keyword>
<feature type="transmembrane region" description="Helical" evidence="1">
    <location>
        <begin position="86"/>
        <end position="106"/>
    </location>
</feature>
<sequence>MIYLSLDLLSYSMADFARAGFSVHRSHRSFSGQFNVAFINARCYISQEQHAPTSRDAILAFIVPVLLNLIELKYQGKDDSAFEAYPKTMCFAVTCLLMDCLAYYVVLRFSSSHPTPTYARAVHCSMVLFGSLTMASLASILFPDPVRPVLYVLCILLSAGELLEWIHRRLMAHHRQGMRVQGSRRVPTSIHPLCLLLSSHAHMEAGPILPL</sequence>
<keyword evidence="1" id="KW-0472">Membrane</keyword>
<reference evidence="2 3" key="1">
    <citation type="submission" date="2019-09" db="EMBL/GenBank/DDBJ databases">
        <title>A chromosome-level genome assembly of the Chinese tupelo Nyssa sinensis.</title>
        <authorList>
            <person name="Yang X."/>
            <person name="Kang M."/>
            <person name="Yang Y."/>
            <person name="Xiong H."/>
            <person name="Wang M."/>
            <person name="Zhang Z."/>
            <person name="Wang Z."/>
            <person name="Wu H."/>
            <person name="Ma T."/>
            <person name="Liu J."/>
            <person name="Xi Z."/>
        </authorList>
    </citation>
    <scope>NUCLEOTIDE SEQUENCE [LARGE SCALE GENOMIC DNA]</scope>
    <source>
        <strain evidence="2">J267</strain>
        <tissue evidence="2">Leaf</tissue>
    </source>
</reference>
<feature type="transmembrane region" description="Helical" evidence="1">
    <location>
        <begin position="118"/>
        <end position="142"/>
    </location>
</feature>
<gene>
    <name evidence="2" type="ORF">F0562_012874</name>
</gene>
<name>A0A5J4ZYR2_9ASTE</name>
<keyword evidence="1" id="KW-0812">Transmembrane</keyword>